<name>A0A0F9S339_9ZZZZ</name>
<comment type="caution">
    <text evidence="2">The sequence shown here is derived from an EMBL/GenBank/DDBJ whole genome shotgun (WGS) entry which is preliminary data.</text>
</comment>
<proteinExistence type="predicted"/>
<feature type="domain" description="DUF551" evidence="1">
    <location>
        <begin position="3"/>
        <end position="57"/>
    </location>
</feature>
<organism evidence="2">
    <name type="scientific">marine sediment metagenome</name>
    <dbReference type="NCBI Taxonomy" id="412755"/>
    <lineage>
        <taxon>unclassified sequences</taxon>
        <taxon>metagenomes</taxon>
        <taxon>ecological metagenomes</taxon>
    </lineage>
</organism>
<protein>
    <recommendedName>
        <fullName evidence="1">DUF551 domain-containing protein</fullName>
    </recommendedName>
</protein>
<sequence>MDWINSKELKPKDGQVVLVTNGKQVSIAKYYLYADNFCFNDKILKTTYWMQLPKPPKE</sequence>
<dbReference type="InterPro" id="IPR007539">
    <property type="entry name" value="DUF551"/>
</dbReference>
<dbReference type="EMBL" id="LAZR01000596">
    <property type="protein sequence ID" value="KKN63240.1"/>
    <property type="molecule type" value="Genomic_DNA"/>
</dbReference>
<dbReference type="Pfam" id="PF04448">
    <property type="entry name" value="DUF551"/>
    <property type="match status" value="1"/>
</dbReference>
<reference evidence="2" key="1">
    <citation type="journal article" date="2015" name="Nature">
        <title>Complex archaea that bridge the gap between prokaryotes and eukaryotes.</title>
        <authorList>
            <person name="Spang A."/>
            <person name="Saw J.H."/>
            <person name="Jorgensen S.L."/>
            <person name="Zaremba-Niedzwiedzka K."/>
            <person name="Martijn J."/>
            <person name="Lind A.E."/>
            <person name="van Eijk R."/>
            <person name="Schleper C."/>
            <person name="Guy L."/>
            <person name="Ettema T.J."/>
        </authorList>
    </citation>
    <scope>NUCLEOTIDE SEQUENCE</scope>
</reference>
<evidence type="ECO:0000313" key="2">
    <source>
        <dbReference type="EMBL" id="KKN63240.1"/>
    </source>
</evidence>
<accession>A0A0F9S339</accession>
<gene>
    <name evidence="2" type="ORF">LCGC14_0503580</name>
</gene>
<evidence type="ECO:0000259" key="1">
    <source>
        <dbReference type="Pfam" id="PF04448"/>
    </source>
</evidence>
<dbReference type="AlphaFoldDB" id="A0A0F9S339"/>